<sequence length="53" mass="5599">MKGVEGNINFSFTCSPAVSGPPGISPLIQHGSQFNSNQSPPQWIKVSVTLSIN</sequence>
<evidence type="ECO:0000313" key="1">
    <source>
        <dbReference type="EMBL" id="TWW63143.1"/>
    </source>
</evidence>
<organism evidence="1 2">
    <name type="scientific">Takifugu flavidus</name>
    <name type="common">sansaifugu</name>
    <dbReference type="NCBI Taxonomy" id="433684"/>
    <lineage>
        <taxon>Eukaryota</taxon>
        <taxon>Metazoa</taxon>
        <taxon>Chordata</taxon>
        <taxon>Craniata</taxon>
        <taxon>Vertebrata</taxon>
        <taxon>Euteleostomi</taxon>
        <taxon>Actinopterygii</taxon>
        <taxon>Neopterygii</taxon>
        <taxon>Teleostei</taxon>
        <taxon>Neoteleostei</taxon>
        <taxon>Acanthomorphata</taxon>
        <taxon>Eupercaria</taxon>
        <taxon>Tetraodontiformes</taxon>
        <taxon>Tetradontoidea</taxon>
        <taxon>Tetraodontidae</taxon>
        <taxon>Takifugu</taxon>
    </lineage>
</organism>
<dbReference type="AlphaFoldDB" id="A0A5C6N7M3"/>
<protein>
    <submittedName>
        <fullName evidence="1">Uncharacterized protein</fullName>
    </submittedName>
</protein>
<proteinExistence type="predicted"/>
<gene>
    <name evidence="1" type="ORF">D4764_03G0001510</name>
</gene>
<name>A0A5C6N7M3_9TELE</name>
<reference evidence="1 2" key="1">
    <citation type="submission" date="2019-04" db="EMBL/GenBank/DDBJ databases">
        <title>Chromosome genome assembly for Takifugu flavidus.</title>
        <authorList>
            <person name="Xiao S."/>
        </authorList>
    </citation>
    <scope>NUCLEOTIDE SEQUENCE [LARGE SCALE GENOMIC DNA]</scope>
    <source>
        <strain evidence="1">HTHZ2018</strain>
        <tissue evidence="1">Muscle</tissue>
    </source>
</reference>
<dbReference type="Proteomes" id="UP000324091">
    <property type="component" value="Chromosome 3"/>
</dbReference>
<accession>A0A5C6N7M3</accession>
<evidence type="ECO:0000313" key="2">
    <source>
        <dbReference type="Proteomes" id="UP000324091"/>
    </source>
</evidence>
<keyword evidence="2" id="KW-1185">Reference proteome</keyword>
<comment type="caution">
    <text evidence="1">The sequence shown here is derived from an EMBL/GenBank/DDBJ whole genome shotgun (WGS) entry which is preliminary data.</text>
</comment>
<dbReference type="EMBL" id="RHFK02000016">
    <property type="protein sequence ID" value="TWW63143.1"/>
    <property type="molecule type" value="Genomic_DNA"/>
</dbReference>